<name>A0ABT0Y2Z7_9ACTN</name>
<proteinExistence type="predicted"/>
<keyword evidence="2" id="KW-1185">Reference proteome</keyword>
<protein>
    <submittedName>
        <fullName evidence="1">Uncharacterized protein</fullName>
    </submittedName>
</protein>
<evidence type="ECO:0000313" key="2">
    <source>
        <dbReference type="Proteomes" id="UP001523216"/>
    </source>
</evidence>
<accession>A0ABT0Y2Z7</accession>
<dbReference type="RefSeq" id="WP_251800199.1">
    <property type="nucleotide sequence ID" value="NZ_JAMQOL010000031.1"/>
</dbReference>
<organism evidence="1 2">
    <name type="scientific">Paractinoplanes hotanensis</name>
    <dbReference type="NCBI Taxonomy" id="2906497"/>
    <lineage>
        <taxon>Bacteria</taxon>
        <taxon>Bacillati</taxon>
        <taxon>Actinomycetota</taxon>
        <taxon>Actinomycetes</taxon>
        <taxon>Micromonosporales</taxon>
        <taxon>Micromonosporaceae</taxon>
        <taxon>Paractinoplanes</taxon>
    </lineage>
</organism>
<dbReference type="EMBL" id="JAMQOL010000031">
    <property type="protein sequence ID" value="MCM4080409.1"/>
    <property type="molecule type" value="Genomic_DNA"/>
</dbReference>
<comment type="caution">
    <text evidence="1">The sequence shown here is derived from an EMBL/GenBank/DDBJ whole genome shotgun (WGS) entry which is preliminary data.</text>
</comment>
<evidence type="ECO:0000313" key="1">
    <source>
        <dbReference type="EMBL" id="MCM4080409.1"/>
    </source>
</evidence>
<sequence length="89" mass="9830">MIKLKIMPDEGDAYELAATSRDIAKWERTNKGASLAKLQADMHATDLYKIAYNAAVRTGQFDGTAKDFEESCDLDELDEDEVDPTQSAA</sequence>
<reference evidence="1 2" key="1">
    <citation type="submission" date="2022-06" db="EMBL/GenBank/DDBJ databases">
        <title>Actinoplanes abujensis sp. nov., isolated from Nigerian arid soil.</title>
        <authorList>
            <person name="Ding P."/>
        </authorList>
    </citation>
    <scope>NUCLEOTIDE SEQUENCE [LARGE SCALE GENOMIC DNA]</scope>
    <source>
        <strain evidence="2">TRM88002</strain>
    </source>
</reference>
<dbReference type="Proteomes" id="UP001523216">
    <property type="component" value="Unassembled WGS sequence"/>
</dbReference>
<gene>
    <name evidence="1" type="ORF">LXN57_22770</name>
</gene>